<keyword evidence="2" id="KW-0238">DNA-binding</keyword>
<dbReference type="Pfam" id="PF20240">
    <property type="entry name" value="DUF6597"/>
    <property type="match status" value="1"/>
</dbReference>
<dbReference type="InterPro" id="IPR018060">
    <property type="entry name" value="HTH_AraC"/>
</dbReference>
<dbReference type="GO" id="GO:0003700">
    <property type="term" value="F:DNA-binding transcription factor activity"/>
    <property type="evidence" value="ECO:0007669"/>
    <property type="project" value="InterPro"/>
</dbReference>
<dbReference type="PANTHER" id="PTHR46796">
    <property type="entry name" value="HTH-TYPE TRANSCRIPTIONAL ACTIVATOR RHAS-RELATED"/>
    <property type="match status" value="1"/>
</dbReference>
<feature type="region of interest" description="Disordered" evidence="4">
    <location>
        <begin position="253"/>
        <end position="288"/>
    </location>
</feature>
<dbReference type="RefSeq" id="WP_350352788.1">
    <property type="nucleotide sequence ID" value="NZ_CP158357.1"/>
</dbReference>
<dbReference type="SMART" id="SM00342">
    <property type="entry name" value="HTH_ARAC"/>
    <property type="match status" value="1"/>
</dbReference>
<dbReference type="GO" id="GO:0043565">
    <property type="term" value="F:sequence-specific DNA binding"/>
    <property type="evidence" value="ECO:0007669"/>
    <property type="project" value="InterPro"/>
</dbReference>
<gene>
    <name evidence="6" type="ORF">ABS642_07260</name>
</gene>
<dbReference type="Pfam" id="PF12833">
    <property type="entry name" value="HTH_18"/>
    <property type="match status" value="1"/>
</dbReference>
<dbReference type="InterPro" id="IPR009057">
    <property type="entry name" value="Homeodomain-like_sf"/>
</dbReference>
<keyword evidence="1" id="KW-0805">Transcription regulation</keyword>
<evidence type="ECO:0000256" key="1">
    <source>
        <dbReference type="ARBA" id="ARBA00023015"/>
    </source>
</evidence>
<dbReference type="PROSITE" id="PS00041">
    <property type="entry name" value="HTH_ARAC_FAMILY_1"/>
    <property type="match status" value="1"/>
</dbReference>
<dbReference type="SUPFAM" id="SSF46689">
    <property type="entry name" value="Homeodomain-like"/>
    <property type="match status" value="1"/>
</dbReference>
<dbReference type="PROSITE" id="PS01124">
    <property type="entry name" value="HTH_ARAC_FAMILY_2"/>
    <property type="match status" value="1"/>
</dbReference>
<evidence type="ECO:0000256" key="2">
    <source>
        <dbReference type="ARBA" id="ARBA00023125"/>
    </source>
</evidence>
<evidence type="ECO:0000256" key="4">
    <source>
        <dbReference type="SAM" id="MobiDB-lite"/>
    </source>
</evidence>
<dbReference type="AlphaFoldDB" id="A0AAU7VZN8"/>
<name>A0AAU7VZN8_9MICO</name>
<reference evidence="6" key="1">
    <citation type="submission" date="2024-06" db="EMBL/GenBank/DDBJ databases">
        <title>Draft genome sequence of Microbacterium sp. strain A8/3-1, isolated from Oxytropis tragacanthoides Fisch. ex DC. Root nodules in the Altai region of Russia.</title>
        <authorList>
            <person name="Sazanova A."/>
            <person name="Guro P."/>
            <person name="Kuznetsova I."/>
            <person name="Belimov A."/>
            <person name="Safronova V."/>
        </authorList>
    </citation>
    <scope>NUCLEOTIDE SEQUENCE</scope>
    <source>
        <strain evidence="6">A8/3-1</strain>
    </source>
</reference>
<proteinExistence type="predicted"/>
<dbReference type="InterPro" id="IPR046532">
    <property type="entry name" value="DUF6597"/>
</dbReference>
<evidence type="ECO:0000313" key="6">
    <source>
        <dbReference type="EMBL" id="XBX79876.1"/>
    </source>
</evidence>
<protein>
    <submittedName>
        <fullName evidence="6">Helix-turn-helix domain-containing protein</fullName>
    </submittedName>
</protein>
<dbReference type="InterPro" id="IPR018062">
    <property type="entry name" value="HTH_AraC-typ_CS"/>
</dbReference>
<evidence type="ECO:0000256" key="3">
    <source>
        <dbReference type="ARBA" id="ARBA00023163"/>
    </source>
</evidence>
<sequence>MVNPTRGILYPARLPEFHRLPAPADAVELVTWFWIPEWDIEPGRSSRQEVVSYPALNLVVESDGVVLSGATTRASHRDLRGRGWAVGALLRPAAVDALIEEPALLIDSEARFDAPDLLDAVSAAMGSGEGHRERAVAAFSRWLRERIGLPDDAARQANALTDVLMGEDAALTPEEAATRLAVSVRTLQRMTHRHIGLSPAAMIRRRRLQEAALLVREEPAADLATIAAELGYSDHAHLTRDFRAVLGIAPRTYRSESAAESAAESATGEVQAQHPIPDAEDDDGRPDE</sequence>
<keyword evidence="3" id="KW-0804">Transcription</keyword>
<organism evidence="6">
    <name type="scientific">Microbacterium sp. A8/3-1</name>
    <dbReference type="NCBI Taxonomy" id="3160749"/>
    <lineage>
        <taxon>Bacteria</taxon>
        <taxon>Bacillati</taxon>
        <taxon>Actinomycetota</taxon>
        <taxon>Actinomycetes</taxon>
        <taxon>Micrococcales</taxon>
        <taxon>Microbacteriaceae</taxon>
        <taxon>Microbacterium</taxon>
    </lineage>
</organism>
<feature type="domain" description="HTH araC/xylS-type" evidence="5">
    <location>
        <begin position="155"/>
        <end position="256"/>
    </location>
</feature>
<feature type="compositionally biased region" description="Acidic residues" evidence="4">
    <location>
        <begin position="278"/>
        <end position="288"/>
    </location>
</feature>
<evidence type="ECO:0000259" key="5">
    <source>
        <dbReference type="PROSITE" id="PS01124"/>
    </source>
</evidence>
<feature type="compositionally biased region" description="Low complexity" evidence="4">
    <location>
        <begin position="255"/>
        <end position="266"/>
    </location>
</feature>
<dbReference type="EMBL" id="CP158357">
    <property type="protein sequence ID" value="XBX79876.1"/>
    <property type="molecule type" value="Genomic_DNA"/>
</dbReference>
<dbReference type="InterPro" id="IPR050204">
    <property type="entry name" value="AraC_XylS_family_regulators"/>
</dbReference>
<dbReference type="Gene3D" id="1.10.10.60">
    <property type="entry name" value="Homeodomain-like"/>
    <property type="match status" value="1"/>
</dbReference>
<accession>A0AAU7VZN8</accession>